<feature type="compositionally biased region" description="Basic residues" evidence="1">
    <location>
        <begin position="219"/>
        <end position="230"/>
    </location>
</feature>
<accession>A0A5E4BUV4</accession>
<dbReference type="InterPro" id="IPR026054">
    <property type="entry name" value="Nucleoporin"/>
</dbReference>
<feature type="compositionally biased region" description="Basic and acidic residues" evidence="1">
    <location>
        <begin position="591"/>
        <end position="605"/>
    </location>
</feature>
<dbReference type="EMBL" id="CABDUW010000678">
    <property type="protein sequence ID" value="VTJ73387.1"/>
    <property type="molecule type" value="Genomic_DNA"/>
</dbReference>
<feature type="compositionally biased region" description="Polar residues" evidence="1">
    <location>
        <begin position="504"/>
        <end position="513"/>
    </location>
</feature>
<comment type="caution">
    <text evidence="2">The sequence shown here is derived from an EMBL/GenBank/DDBJ whole genome shotgun (WGS) entry which is preliminary data.</text>
</comment>
<feature type="region of interest" description="Disordered" evidence="1">
    <location>
        <begin position="503"/>
        <end position="568"/>
    </location>
</feature>
<dbReference type="GO" id="GO:0008139">
    <property type="term" value="F:nuclear localization sequence binding"/>
    <property type="evidence" value="ECO:0007669"/>
    <property type="project" value="TreeGrafter"/>
</dbReference>
<protein>
    <recommendedName>
        <fullName evidence="4">POM121 transmembrane nucleoporin like 2</fullName>
    </recommendedName>
</protein>
<sequence>MDVSEQFIHFLVFLFSWPRQEACAGAGGGRWVCRRAACLAHLASLAASLRAAATRKATQIPPPGGADGAPRRLRLGEFFPPVTGTCWRPLKEGRADADVQIRLLGRVPALIAGLGERSQLGPRELQATDPRRPGVDPPGAAVRSQRPGAAPDPPARWAGPAVPGPRQGRCGHPRSFPGRGTARPSFPPRAPRSSEPLALPSCPGPNRHPDLGRSDSGRFRGRREHGRLKLSSRPSTAPTAPMGSFLGRPGPSASPARARAGSPARPRIRGPAPPLCHVQYIHRAHPAPRRRPPKRPPSRDPAHPARVANEAWRRFPMHRFQNSVVGPLPADWWESYLKRTIWSLRHPRAVWSPVTVTISSPEQRAPPSVASASVIASAGPSEEPPDPCAQETVLRALRECRRGSARGREPQLPESPEPEPTRESRPSAFRPLAKHQAGAGFVPRPGPLKRSCHSWSSGHSLKRFGCSSESSSAGKRTAGPLCAKRNAISSSYSSSRDFVEPRKSSFSCTSIQTPEWPVKRKEKGPQSRSPVPAASDPGWPRAPDSCGQHTLKVPMLPSPPGNLLSTSPAPQVLITVPSVGSASGEALTSGKKTERQWSDKTRENTGKAWPGIQPSLSFTGPPSGTAAATGTGPQLESLKMQKSPGPLASPGSTGEATSVVQCSQKTPNLPTPAEYSHSEPPAENSSEAKPTATLIQLTPASPTSPATDTTGLPSTPQADKSAMPPGPPVVTLAAPTMQSSRFGVMSTSTPHPSPTPPAVASVCPILRPTLGPLHSTEIAGSLNPRIPVTPVASASSSFPTTPGVFPPTFKPVFGSTGPLKTMPVQAPSPCKQPSPPRAPASSPLPQGLARATPVVRSTLTSTSRDPAFKPPLDLGITGDTSSVLTSCSTFMLGAAQTFGASFSPAPGCVSSPHQHPVIPTVHTVTVFSHVFPSVIQIFPCRGTDGLRDVSAPALLPANQAALSPRISNLTPAFTIPMGSSSRPPIPLFPGVTPQPASGAIGEQKQGLPQPVLAPLLGNSLLFGNSAVASPTPVPTSAQTAFGGVMPAAPTLHTPASMQPGLGSTCDGLPSGPGNPAGSGVATHSHVSGARGSVFGSTAPRPFAFGGLVTPMDCGEPGVLITVPSVSSASGTSNADAGLSGTTSPVTPFGEGWSLPRQNTPLFLGKASFSAKKIMSFAHSTPIPGPVKERLPGCRSPLATFSPGTLPCIHMRPVLLSNAGVCCVLPIACGGGAAPRSGATGPVRGGQVEQKALGPDYRVRRGKGRCQRPPQGSTCGRGRVSTYHPEKRLNGFLSTWATHLLLMETAKEV</sequence>
<evidence type="ECO:0000313" key="2">
    <source>
        <dbReference type="EMBL" id="VTJ73387.1"/>
    </source>
</evidence>
<feature type="compositionally biased region" description="Polar residues" evidence="1">
    <location>
        <begin position="650"/>
        <end position="668"/>
    </location>
</feature>
<feature type="compositionally biased region" description="Polar residues" evidence="1">
    <location>
        <begin position="614"/>
        <end position="634"/>
    </location>
</feature>
<dbReference type="Pfam" id="PF15229">
    <property type="entry name" value="POM121"/>
    <property type="match status" value="1"/>
</dbReference>
<dbReference type="GO" id="GO:0005643">
    <property type="term" value="C:nuclear pore"/>
    <property type="evidence" value="ECO:0007669"/>
    <property type="project" value="TreeGrafter"/>
</dbReference>
<dbReference type="GO" id="GO:0017056">
    <property type="term" value="F:structural constituent of nuclear pore"/>
    <property type="evidence" value="ECO:0007669"/>
    <property type="project" value="TreeGrafter"/>
</dbReference>
<dbReference type="PANTHER" id="PTHR23193">
    <property type="entry name" value="NUCLEAR PORE COMPLEX PROTEIN NUP"/>
    <property type="match status" value="1"/>
</dbReference>
<dbReference type="GO" id="GO:0006405">
    <property type="term" value="P:RNA export from nucleus"/>
    <property type="evidence" value="ECO:0007669"/>
    <property type="project" value="TreeGrafter"/>
</dbReference>
<evidence type="ECO:0000313" key="3">
    <source>
        <dbReference type="Proteomes" id="UP000335636"/>
    </source>
</evidence>
<evidence type="ECO:0008006" key="4">
    <source>
        <dbReference type="Google" id="ProtNLM"/>
    </source>
</evidence>
<name>A0A5E4BUV4_MARMO</name>
<keyword evidence="3" id="KW-1185">Reference proteome</keyword>
<gene>
    <name evidence="2" type="ORF">MONAX_5E016867</name>
</gene>
<feature type="compositionally biased region" description="Low complexity" evidence="1">
    <location>
        <begin position="247"/>
        <end position="265"/>
    </location>
</feature>
<feature type="region of interest" description="Disordered" evidence="1">
    <location>
        <begin position="580"/>
        <end position="726"/>
    </location>
</feature>
<dbReference type="PANTHER" id="PTHR23193:SF20">
    <property type="entry name" value="POM121-LIKE PROTEIN 2"/>
    <property type="match status" value="1"/>
</dbReference>
<feature type="compositionally biased region" description="Basic residues" evidence="1">
    <location>
        <begin position="280"/>
        <end position="296"/>
    </location>
</feature>
<proteinExistence type="predicted"/>
<feature type="region of interest" description="Disordered" evidence="1">
    <location>
        <begin position="1260"/>
        <end position="1279"/>
    </location>
</feature>
<reference evidence="2" key="1">
    <citation type="submission" date="2019-04" db="EMBL/GenBank/DDBJ databases">
        <authorList>
            <person name="Alioto T."/>
            <person name="Alioto T."/>
        </authorList>
    </citation>
    <scope>NUCLEOTIDE SEQUENCE [LARGE SCALE GENOMIC DNA]</scope>
</reference>
<feature type="compositionally biased region" description="Basic and acidic residues" evidence="1">
    <location>
        <begin position="402"/>
        <end position="411"/>
    </location>
</feature>
<feature type="compositionally biased region" description="Low complexity" evidence="1">
    <location>
        <begin position="698"/>
        <end position="710"/>
    </location>
</feature>
<organism evidence="2 3">
    <name type="scientific">Marmota monax</name>
    <name type="common">Woodchuck</name>
    <dbReference type="NCBI Taxonomy" id="9995"/>
    <lineage>
        <taxon>Eukaryota</taxon>
        <taxon>Metazoa</taxon>
        <taxon>Chordata</taxon>
        <taxon>Craniata</taxon>
        <taxon>Vertebrata</taxon>
        <taxon>Euteleostomi</taxon>
        <taxon>Mammalia</taxon>
        <taxon>Eutheria</taxon>
        <taxon>Euarchontoglires</taxon>
        <taxon>Glires</taxon>
        <taxon>Rodentia</taxon>
        <taxon>Sciuromorpha</taxon>
        <taxon>Sciuridae</taxon>
        <taxon>Xerinae</taxon>
        <taxon>Marmotini</taxon>
        <taxon>Marmota</taxon>
    </lineage>
</organism>
<feature type="compositionally biased region" description="Basic and acidic residues" evidence="1">
    <location>
        <begin position="207"/>
        <end position="218"/>
    </location>
</feature>
<dbReference type="Proteomes" id="UP000335636">
    <property type="component" value="Unassembled WGS sequence"/>
</dbReference>
<feature type="compositionally biased region" description="Polar residues" evidence="1">
    <location>
        <begin position="683"/>
        <end position="696"/>
    </location>
</feature>
<evidence type="ECO:0000256" key="1">
    <source>
        <dbReference type="SAM" id="MobiDB-lite"/>
    </source>
</evidence>
<feature type="region of interest" description="Disordered" evidence="1">
    <location>
        <begin position="118"/>
        <end position="305"/>
    </location>
</feature>
<feature type="region of interest" description="Disordered" evidence="1">
    <location>
        <begin position="358"/>
        <end position="388"/>
    </location>
</feature>
<feature type="region of interest" description="Disordered" evidence="1">
    <location>
        <begin position="402"/>
        <end position="429"/>
    </location>
</feature>
<feature type="region of interest" description="Disordered" evidence="1">
    <location>
        <begin position="820"/>
        <end position="850"/>
    </location>
</feature>
<feature type="compositionally biased region" description="Low complexity" evidence="1">
    <location>
        <begin position="365"/>
        <end position="381"/>
    </location>
</feature>
<dbReference type="GO" id="GO:0006606">
    <property type="term" value="P:protein import into nucleus"/>
    <property type="evidence" value="ECO:0007669"/>
    <property type="project" value="TreeGrafter"/>
</dbReference>